<evidence type="ECO:0000256" key="1">
    <source>
        <dbReference type="PROSITE-ProRule" id="PRU00169"/>
    </source>
</evidence>
<keyword evidence="5" id="KW-1185">Reference proteome</keyword>
<dbReference type="InterPro" id="IPR052340">
    <property type="entry name" value="RNase_Y/CdgJ"/>
</dbReference>
<dbReference type="GO" id="GO:0000160">
    <property type="term" value="P:phosphorelay signal transduction system"/>
    <property type="evidence" value="ECO:0007669"/>
    <property type="project" value="InterPro"/>
</dbReference>
<gene>
    <name evidence="4" type="ORF">METEAL_37560</name>
</gene>
<dbReference type="InterPro" id="IPR003607">
    <property type="entry name" value="HD/PDEase_dom"/>
</dbReference>
<dbReference type="Gene3D" id="3.40.50.2300">
    <property type="match status" value="1"/>
</dbReference>
<dbReference type="CDD" id="cd00077">
    <property type="entry name" value="HDc"/>
    <property type="match status" value="1"/>
</dbReference>
<dbReference type="SUPFAM" id="SSF52172">
    <property type="entry name" value="CheY-like"/>
    <property type="match status" value="1"/>
</dbReference>
<dbReference type="KEGG" id="msil:METEAL_37560"/>
<dbReference type="InterPro" id="IPR014626">
    <property type="entry name" value="Sig_transdc_resp-reg_put"/>
</dbReference>
<dbReference type="Proteomes" id="UP001238179">
    <property type="component" value="Chromosome"/>
</dbReference>
<dbReference type="AlphaFoldDB" id="A0AA48GV22"/>
<name>A0AA48GV22_9BACT</name>
<organism evidence="4 5">
    <name type="scientific">Mesoterricola silvestris</name>
    <dbReference type="NCBI Taxonomy" id="2927979"/>
    <lineage>
        <taxon>Bacteria</taxon>
        <taxon>Pseudomonadati</taxon>
        <taxon>Acidobacteriota</taxon>
        <taxon>Holophagae</taxon>
        <taxon>Holophagales</taxon>
        <taxon>Holophagaceae</taxon>
        <taxon>Mesoterricola</taxon>
    </lineage>
</organism>
<proteinExistence type="predicted"/>
<evidence type="ECO:0000313" key="5">
    <source>
        <dbReference type="Proteomes" id="UP001238179"/>
    </source>
</evidence>
<dbReference type="SMART" id="SM00471">
    <property type="entry name" value="HDc"/>
    <property type="match status" value="1"/>
</dbReference>
<sequence length="406" mass="43756">MGRRKRILFVEDDPILLGRLREAMADMSETWAMTFVGSGEAALQALGKSPFHAVVADLGMPGMNGAQLLEKVMARHPGTLRFVLSGRDDRHQAVEVVDRAHQFLGKPCDPAFLKSALLRAFHLGSRVRNDHAKELVARIGRLPSVPALFQEITGLMGSERATLEDLAAAIGKDMAMTAMVLKLSNSAFFSPRQTVSAPAEAISILGIDLLRSLVLAHGLFSQAGAFRFSQFSLAHLWRHSLAVASATQQIAEMRGLGRSASADHFTAGLLHDIGILVLASRFPDEYARVLDLARPGGADLETAEFHVLGATHGEVGAYLLGLWGLPHAVIQAAAWHHQPAHQDTPGFTPALGVHIADSLHAGDPEHELFSTATLDEAYLRAQGLRDLVPKLSAALEPDPSGMRDLF</sequence>
<dbReference type="SMART" id="SM00448">
    <property type="entry name" value="REC"/>
    <property type="match status" value="1"/>
</dbReference>
<reference evidence="5" key="1">
    <citation type="journal article" date="2023" name="Int. J. Syst. Evol. Microbiol.">
        <title>Mesoterricola silvestris gen. nov., sp. nov., Mesoterricola sediminis sp. nov., Geothrix oryzae sp. nov., Geothrix edaphica sp. nov., Geothrix rubra sp. nov., and Geothrix limicola sp. nov., six novel members of Acidobacteriota isolated from soils.</title>
        <authorList>
            <person name="Itoh H."/>
            <person name="Sugisawa Y."/>
            <person name="Mise K."/>
            <person name="Xu Z."/>
            <person name="Kuniyasu M."/>
            <person name="Ushijima N."/>
            <person name="Kawano K."/>
            <person name="Kobayashi E."/>
            <person name="Shiratori Y."/>
            <person name="Masuda Y."/>
            <person name="Senoo K."/>
        </authorList>
    </citation>
    <scope>NUCLEOTIDE SEQUENCE [LARGE SCALE GENOMIC DNA]</scope>
    <source>
        <strain evidence="5">W79</strain>
    </source>
</reference>
<dbReference type="InterPro" id="IPR001789">
    <property type="entry name" value="Sig_transdc_resp-reg_receiver"/>
</dbReference>
<dbReference type="PROSITE" id="PS51833">
    <property type="entry name" value="HDOD"/>
    <property type="match status" value="1"/>
</dbReference>
<dbReference type="PIRSF" id="PIRSF036883">
    <property type="entry name" value="RR_HD-GYP_mod"/>
    <property type="match status" value="1"/>
</dbReference>
<accession>A0AA48GV22</accession>
<feature type="domain" description="HDOD" evidence="3">
    <location>
        <begin position="142"/>
        <end position="339"/>
    </location>
</feature>
<dbReference type="PROSITE" id="PS50110">
    <property type="entry name" value="RESPONSE_REGULATORY"/>
    <property type="match status" value="1"/>
</dbReference>
<feature type="modified residue" description="4-aspartylphosphate" evidence="1">
    <location>
        <position position="57"/>
    </location>
</feature>
<dbReference type="InterPro" id="IPR011006">
    <property type="entry name" value="CheY-like_superfamily"/>
</dbReference>
<dbReference type="RefSeq" id="WP_316413257.1">
    <property type="nucleotide sequence ID" value="NZ_AP027080.1"/>
</dbReference>
<dbReference type="PANTHER" id="PTHR33525:SF3">
    <property type="entry name" value="RIBONUCLEASE Y"/>
    <property type="match status" value="1"/>
</dbReference>
<dbReference type="PANTHER" id="PTHR33525">
    <property type="match status" value="1"/>
</dbReference>
<dbReference type="InterPro" id="IPR013976">
    <property type="entry name" value="HDOD"/>
</dbReference>
<evidence type="ECO:0000259" key="2">
    <source>
        <dbReference type="PROSITE" id="PS50110"/>
    </source>
</evidence>
<dbReference type="EMBL" id="AP027080">
    <property type="protein sequence ID" value="BDU74582.1"/>
    <property type="molecule type" value="Genomic_DNA"/>
</dbReference>
<protein>
    <submittedName>
        <fullName evidence="4">Two-component system response regulator</fullName>
    </submittedName>
</protein>
<keyword evidence="1" id="KW-0597">Phosphoprotein</keyword>
<evidence type="ECO:0000313" key="4">
    <source>
        <dbReference type="EMBL" id="BDU74582.1"/>
    </source>
</evidence>
<dbReference type="SUPFAM" id="SSF109604">
    <property type="entry name" value="HD-domain/PDEase-like"/>
    <property type="match status" value="1"/>
</dbReference>
<dbReference type="Pfam" id="PF00072">
    <property type="entry name" value="Response_reg"/>
    <property type="match status" value="1"/>
</dbReference>
<dbReference type="Gene3D" id="1.10.3210.10">
    <property type="entry name" value="Hypothetical protein af1432"/>
    <property type="match status" value="1"/>
</dbReference>
<evidence type="ECO:0000259" key="3">
    <source>
        <dbReference type="PROSITE" id="PS51833"/>
    </source>
</evidence>
<feature type="domain" description="Response regulatory" evidence="2">
    <location>
        <begin position="6"/>
        <end position="121"/>
    </location>
</feature>
<dbReference type="Pfam" id="PF08668">
    <property type="entry name" value="HDOD"/>
    <property type="match status" value="1"/>
</dbReference>